<accession>T0R3C7</accession>
<dbReference type="OrthoDB" id="77293at2759"/>
<keyword evidence="2" id="KW-1185">Reference proteome</keyword>
<evidence type="ECO:0000313" key="1">
    <source>
        <dbReference type="EMBL" id="EQC26548.1"/>
    </source>
</evidence>
<dbReference type="OMA" id="AHELYRY"/>
<dbReference type="Proteomes" id="UP000030762">
    <property type="component" value="Unassembled WGS sequence"/>
</dbReference>
<gene>
    <name evidence="1" type="ORF">SDRG_15640</name>
</gene>
<evidence type="ECO:0000313" key="2">
    <source>
        <dbReference type="Proteomes" id="UP000030762"/>
    </source>
</evidence>
<dbReference type="InParanoid" id="T0R3C7"/>
<proteinExistence type="predicted"/>
<sequence>MAAREKLRGIGARSYDDAVLSFAPVHNAYRSVANGSIEKLYQLLPVLVGARDYHGAASVLRSIYRSFKSHPDLCVTTSMEILRRQPDGIAALLHYLQSLVALNDESINAAVMQREIFLLHLLQGNLYLAYRHFKDDMQSIEAFRDDAHVQADFGILCYWLLFYEDADLRAQFRDHSLPRNLHINELETKIGTALLFQEGQMALRRATTLSPTSPVYMTYYVQLLVMKHEVARAGDFIEHFYHRNPREPHACRMAYGFYVLYYPTATHAHVDVCRRWARLEPSAAEPLQALVSAHANGHVPTDVLRETLATAIDSCGSLLYEDLHAQHAFWLWQQLATLLGPVPSSSTLVAALAQRQWWGRVYFSPGSITDANMELSLYKAVVAAHMSLAPDFVARVLTLASEFGDAMQLVHEFELAPMAPPIKKRKVTLVRKKAPFWRPSRGQLRMPHILDRATLLSSYNVRDALHVSEVEASTSGAFTTIPVPSFAPAVEADAHPLNWLLHKRKQLTPPHLAHVAAVGTADAMQPPMTPHPNLSQRDLTAHILEDTRLRDPLTADILPHAFNTLARTIKALPLAGEDDVRETFVRRYVRVSRSLLAELPIASKYLHWLQQYVQMHGLQSNVDGAMAFLRAQVRSVGGSSRGFPHPGLVAKALAYFEKNASALPSHYKQLLLAALLRDYQRYRMSDLHRFNVRHQCQAYYAALRANAPADLPHWHTWLAAAQSLQSQLYANPVLVDGAVRHTLCHPSLPRPEPQYLHHISETVLQRALQDPSVHRYRDALREWLDRESPLTDAQLSTKLHLFFDASAPTFPSASLLRALITYERASLHYERAIEVGRDSLYWSRKQVPPTGVRETIVQATLRDVHHASPYDAFVDAANVFGYVPETLTAFPSTAAVHEMQRAAISNAIRTGLGFGEAPLLVMDDGDAVGETEETPAAKRYTRWRAQALAYVVEHPDATADELLASFPATDKPPMALVVDRILPYCCKKAQPLRCSKTIHQHLDDALWVCPSLRAHELYRYVEHCMGGCVPGHDDVRLNRPMKSDATNRRFYNLIEVARARYRRMHPAPRSSPSTTDVESAFGWLDVLPAWAQDLDPRGDILAAVQTIHTSRDPTLSKDAAWYLVQVRDGLRPSVADDATLPSLRIIKRAVRHVSRTAYRRAIRQLLDETQVPDRPDAAWDQLVRAKLEAVFDASRAAFPSLHAVVYARVRWQQRHRLLTYIDKDGMTPQLLVLLLRHDFGGLEPPVTIDLVLDVWPEARTAFADRLVYLA</sequence>
<dbReference type="EMBL" id="JH767228">
    <property type="protein sequence ID" value="EQC26548.1"/>
    <property type="molecule type" value="Genomic_DNA"/>
</dbReference>
<organism evidence="1 2">
    <name type="scientific">Saprolegnia diclina (strain VS20)</name>
    <dbReference type="NCBI Taxonomy" id="1156394"/>
    <lineage>
        <taxon>Eukaryota</taxon>
        <taxon>Sar</taxon>
        <taxon>Stramenopiles</taxon>
        <taxon>Oomycota</taxon>
        <taxon>Saprolegniomycetes</taxon>
        <taxon>Saprolegniales</taxon>
        <taxon>Saprolegniaceae</taxon>
        <taxon>Saprolegnia</taxon>
    </lineage>
</organism>
<name>T0R3C7_SAPDV</name>
<reference evidence="1 2" key="1">
    <citation type="submission" date="2012-04" db="EMBL/GenBank/DDBJ databases">
        <title>The Genome Sequence of Saprolegnia declina VS20.</title>
        <authorList>
            <consortium name="The Broad Institute Genome Sequencing Platform"/>
            <person name="Russ C."/>
            <person name="Nusbaum C."/>
            <person name="Tyler B."/>
            <person name="van West P."/>
            <person name="Dieguez-Uribeondo J."/>
            <person name="de Bruijn I."/>
            <person name="Tripathy S."/>
            <person name="Jiang R."/>
            <person name="Young S.K."/>
            <person name="Zeng Q."/>
            <person name="Gargeya S."/>
            <person name="Fitzgerald M."/>
            <person name="Haas B."/>
            <person name="Abouelleil A."/>
            <person name="Alvarado L."/>
            <person name="Arachchi H.M."/>
            <person name="Berlin A."/>
            <person name="Chapman S.B."/>
            <person name="Goldberg J."/>
            <person name="Griggs A."/>
            <person name="Gujja S."/>
            <person name="Hansen M."/>
            <person name="Howarth C."/>
            <person name="Imamovic A."/>
            <person name="Larimer J."/>
            <person name="McCowen C."/>
            <person name="Montmayeur A."/>
            <person name="Murphy C."/>
            <person name="Neiman D."/>
            <person name="Pearson M."/>
            <person name="Priest M."/>
            <person name="Roberts A."/>
            <person name="Saif S."/>
            <person name="Shea T."/>
            <person name="Sisk P."/>
            <person name="Sykes S."/>
            <person name="Wortman J."/>
            <person name="Nusbaum C."/>
            <person name="Birren B."/>
        </authorList>
    </citation>
    <scope>NUCLEOTIDE SEQUENCE [LARGE SCALE GENOMIC DNA]</scope>
    <source>
        <strain evidence="1 2">VS20</strain>
    </source>
</reference>
<dbReference type="RefSeq" id="XP_008620041.1">
    <property type="nucleotide sequence ID" value="XM_008621819.1"/>
</dbReference>
<dbReference type="GeneID" id="19956367"/>
<dbReference type="VEuPathDB" id="FungiDB:SDRG_15640"/>
<protein>
    <submittedName>
        <fullName evidence="1">Uncharacterized protein</fullName>
    </submittedName>
</protein>
<dbReference type="AlphaFoldDB" id="T0R3C7"/>
<dbReference type="eggNOG" id="ENOG502RZBE">
    <property type="taxonomic scope" value="Eukaryota"/>
</dbReference>